<evidence type="ECO:0000259" key="11">
    <source>
        <dbReference type="PROSITE" id="PS50869"/>
    </source>
</evidence>
<evidence type="ECO:0000256" key="2">
    <source>
        <dbReference type="ARBA" id="ARBA00006794"/>
    </source>
</evidence>
<dbReference type="SMART" id="SM01039">
    <property type="entry name" value="BRICHOS"/>
    <property type="match status" value="1"/>
</dbReference>
<evidence type="ECO:0000256" key="9">
    <source>
        <dbReference type="RuleBase" id="RU367061"/>
    </source>
</evidence>
<keyword evidence="7" id="KW-1015">Disulfide bond</keyword>
<dbReference type="GO" id="GO:0042985">
    <property type="term" value="P:negative regulation of amyloid precursor protein biosynthetic process"/>
    <property type="evidence" value="ECO:0007669"/>
    <property type="project" value="TreeGrafter"/>
</dbReference>
<dbReference type="EMBL" id="REGW02000015">
    <property type="protein sequence ID" value="KAE8286206.1"/>
    <property type="molecule type" value="Genomic_DNA"/>
</dbReference>
<dbReference type="PANTHER" id="PTHR10962:SF7">
    <property type="entry name" value="INTEGRAL MEMBRANE PROTEIN 2A"/>
    <property type="match status" value="1"/>
</dbReference>
<keyword evidence="4 9" id="KW-0735">Signal-anchor</keyword>
<feature type="transmembrane region" description="Helical" evidence="9">
    <location>
        <begin position="99"/>
        <end position="123"/>
    </location>
</feature>
<sequence length="304" mass="33361">MVAELHKLTLRRGAPHTHTGAINGFSGRGQTSSSAQDVILIPLQPPEALDKAEVANMVKIAFNSALAQKALGKEVPSAVTDPELASAPAGNEGSTGRCLLTLLGIAFILSGLIVGGACLYRYFTPKRLYHGAMQFSDVSGGAGGESQPYYLPRVEEEMEISDSMAVISVPPPRFRPGDPAYILHDFNRKLTAYLDLTLRTCFVIPLNTSVVLPPQDLIDLFSQLMSGSYRSYLVHEDLVVTERIDDIKPLGFYIRRLCDGKETYRMQRRSSLPGGGIQKRSADDCFTIHHFENKFVTETRICKA</sequence>
<evidence type="ECO:0000256" key="5">
    <source>
        <dbReference type="ARBA" id="ARBA00022989"/>
    </source>
</evidence>
<keyword evidence="5 9" id="KW-1133">Transmembrane helix</keyword>
<dbReference type="PANTHER" id="PTHR10962">
    <property type="entry name" value="INTEGRAL TRANSMEMBRANE PROTEIN 2"/>
    <property type="match status" value="1"/>
</dbReference>
<evidence type="ECO:0000256" key="8">
    <source>
        <dbReference type="ARBA" id="ARBA00023180"/>
    </source>
</evidence>
<organism evidence="12 13">
    <name type="scientific">Larimichthys crocea</name>
    <name type="common">Large yellow croaker</name>
    <name type="synonym">Pseudosciaena crocea</name>
    <dbReference type="NCBI Taxonomy" id="215358"/>
    <lineage>
        <taxon>Eukaryota</taxon>
        <taxon>Metazoa</taxon>
        <taxon>Chordata</taxon>
        <taxon>Craniata</taxon>
        <taxon>Vertebrata</taxon>
        <taxon>Euteleostomi</taxon>
        <taxon>Actinopterygii</taxon>
        <taxon>Neopterygii</taxon>
        <taxon>Teleostei</taxon>
        <taxon>Neoteleostei</taxon>
        <taxon>Acanthomorphata</taxon>
        <taxon>Eupercaria</taxon>
        <taxon>Sciaenidae</taxon>
        <taxon>Larimichthys</taxon>
    </lineage>
</organism>
<dbReference type="InterPro" id="IPR040145">
    <property type="entry name" value="ITM2"/>
</dbReference>
<comment type="similarity">
    <text evidence="2 9">Belongs to the ITM2 family.</text>
</comment>
<evidence type="ECO:0000313" key="12">
    <source>
        <dbReference type="EMBL" id="KAE8286206.1"/>
    </source>
</evidence>
<evidence type="ECO:0000256" key="6">
    <source>
        <dbReference type="ARBA" id="ARBA00023136"/>
    </source>
</evidence>
<evidence type="ECO:0000256" key="10">
    <source>
        <dbReference type="SAM" id="MobiDB-lite"/>
    </source>
</evidence>
<evidence type="ECO:0000256" key="4">
    <source>
        <dbReference type="ARBA" id="ARBA00022968"/>
    </source>
</evidence>
<dbReference type="GO" id="GO:0070062">
    <property type="term" value="C:extracellular exosome"/>
    <property type="evidence" value="ECO:0007669"/>
    <property type="project" value="TreeGrafter"/>
</dbReference>
<dbReference type="GO" id="GO:0005886">
    <property type="term" value="C:plasma membrane"/>
    <property type="evidence" value="ECO:0007669"/>
    <property type="project" value="UniProtKB-UniRule"/>
</dbReference>
<comment type="caution">
    <text evidence="12">The sequence shown here is derived from an EMBL/GenBank/DDBJ whole genome shotgun (WGS) entry which is preliminary data.</text>
</comment>
<keyword evidence="3 9" id="KW-0812">Transmembrane</keyword>
<dbReference type="InterPro" id="IPR007084">
    <property type="entry name" value="BRICHOS_dom"/>
</dbReference>
<comment type="subcellular location">
    <subcellularLocation>
        <location evidence="1 9">Membrane</location>
        <topology evidence="1 9">Single-pass type II membrane protein</topology>
    </subcellularLocation>
</comment>
<gene>
    <name evidence="12" type="ORF">D5F01_LYC15887</name>
</gene>
<evidence type="ECO:0000256" key="1">
    <source>
        <dbReference type="ARBA" id="ARBA00004606"/>
    </source>
</evidence>
<evidence type="ECO:0000313" key="13">
    <source>
        <dbReference type="Proteomes" id="UP000424527"/>
    </source>
</evidence>
<feature type="domain" description="BRICHOS" evidence="11">
    <location>
        <begin position="174"/>
        <end position="266"/>
    </location>
</feature>
<accession>A0A6G0I4S7</accession>
<keyword evidence="6 9" id="KW-0472">Membrane</keyword>
<feature type="region of interest" description="Disordered" evidence="10">
    <location>
        <begin position="8"/>
        <end position="29"/>
    </location>
</feature>
<dbReference type="GO" id="GO:0005794">
    <property type="term" value="C:Golgi apparatus"/>
    <property type="evidence" value="ECO:0007669"/>
    <property type="project" value="TreeGrafter"/>
</dbReference>
<dbReference type="AlphaFoldDB" id="A0A6G0I4S7"/>
<keyword evidence="13" id="KW-1185">Reference proteome</keyword>
<keyword evidence="9" id="KW-1003">Cell membrane</keyword>
<dbReference type="PROSITE" id="PS50869">
    <property type="entry name" value="BRICHOS"/>
    <property type="match status" value="1"/>
</dbReference>
<protein>
    <recommendedName>
        <fullName evidence="9">Integral membrane protein 2</fullName>
    </recommendedName>
</protein>
<dbReference type="Pfam" id="PF04089">
    <property type="entry name" value="BRICHOS"/>
    <property type="match status" value="1"/>
</dbReference>
<dbReference type="Proteomes" id="UP000424527">
    <property type="component" value="Unassembled WGS sequence"/>
</dbReference>
<evidence type="ECO:0000256" key="7">
    <source>
        <dbReference type="ARBA" id="ARBA00023157"/>
    </source>
</evidence>
<dbReference type="GO" id="GO:0001540">
    <property type="term" value="F:amyloid-beta binding"/>
    <property type="evidence" value="ECO:0007669"/>
    <property type="project" value="TreeGrafter"/>
</dbReference>
<proteinExistence type="inferred from homology"/>
<evidence type="ECO:0000256" key="3">
    <source>
        <dbReference type="ARBA" id="ARBA00022692"/>
    </source>
</evidence>
<name>A0A6G0I4S7_LARCR</name>
<reference evidence="12 13" key="1">
    <citation type="submission" date="2019-07" db="EMBL/GenBank/DDBJ databases">
        <title>Chromosome genome assembly for large yellow croaker.</title>
        <authorList>
            <person name="Xiao S."/>
        </authorList>
    </citation>
    <scope>NUCLEOTIDE SEQUENCE [LARGE SCALE GENOMIC DNA]</scope>
    <source>
        <strain evidence="12">JMULYC20181020</strain>
        <tissue evidence="12">Muscle</tissue>
    </source>
</reference>
<keyword evidence="8" id="KW-0325">Glycoprotein</keyword>